<evidence type="ECO:0000313" key="1">
    <source>
        <dbReference type="EMBL" id="EHK56012.1"/>
    </source>
</evidence>
<gene>
    <name evidence="1" type="ORF">MAXJ12_17628</name>
</gene>
<evidence type="ECO:0008006" key="3">
    <source>
        <dbReference type="Google" id="ProtNLM"/>
    </source>
</evidence>
<protein>
    <recommendedName>
        <fullName evidence="3">Antitoxin MazE</fullName>
    </recommendedName>
</protein>
<organism evidence="1 2">
    <name type="scientific">Mesorhizobium alhagi CCNWXJ12-2</name>
    <dbReference type="NCBI Taxonomy" id="1107882"/>
    <lineage>
        <taxon>Bacteria</taxon>
        <taxon>Pseudomonadati</taxon>
        <taxon>Pseudomonadota</taxon>
        <taxon>Alphaproteobacteria</taxon>
        <taxon>Hyphomicrobiales</taxon>
        <taxon>Phyllobacteriaceae</taxon>
        <taxon>Allomesorhizobium</taxon>
    </lineage>
</organism>
<evidence type="ECO:0000313" key="2">
    <source>
        <dbReference type="Proteomes" id="UP000003250"/>
    </source>
</evidence>
<dbReference type="EMBL" id="AHAM01000140">
    <property type="protein sequence ID" value="EHK56012.1"/>
    <property type="molecule type" value="Genomic_DNA"/>
</dbReference>
<sequence>MGRPKELTEEEKRELLAQGYRPVEVWLPDMSDPAVLARADAEAKRIARADQEEDIMEWIDAVQKDMWEGEDQI</sequence>
<keyword evidence="2" id="KW-1185">Reference proteome</keyword>
<name>H0HTN4_9HYPH</name>
<dbReference type="InterPro" id="IPR021558">
    <property type="entry name" value="MazE-like"/>
</dbReference>
<reference evidence="1 2" key="1">
    <citation type="journal article" date="2012" name="J. Bacteriol.">
        <title>Draft Genome Sequence of Mesorhizobium alhagi CCNWXJ12-2T, a Novel Salt-Resistant Species Isolated from the Desert of Northwestern China.</title>
        <authorList>
            <person name="Zhou M."/>
            <person name="Chen W."/>
            <person name="Chen H."/>
            <person name="Wei G."/>
        </authorList>
    </citation>
    <scope>NUCLEOTIDE SEQUENCE [LARGE SCALE GENOMIC DNA]</scope>
    <source>
        <strain evidence="1 2">CCNWXJ12-2</strain>
    </source>
</reference>
<dbReference type="PATRIC" id="fig|1107882.3.peg.3443"/>
<dbReference type="Proteomes" id="UP000003250">
    <property type="component" value="Unassembled WGS sequence"/>
</dbReference>
<dbReference type="RefSeq" id="WP_008837144.1">
    <property type="nucleotide sequence ID" value="NZ_AHAM01000140.1"/>
</dbReference>
<proteinExistence type="predicted"/>
<accession>H0HTN4</accession>
<dbReference type="AlphaFoldDB" id="H0HTN4"/>
<dbReference type="Pfam" id="PF11455">
    <property type="entry name" value="MazE-like"/>
    <property type="match status" value="1"/>
</dbReference>
<dbReference type="OrthoDB" id="3734119at2"/>